<accession>A0AAW0FGC7</accession>
<sequence length="310" mass="34547">MQVSQADVLRQQHLPNARAATTPQRPPQPVMQSLRFAPSPENEVIKINEDGWTESSDSRPMTPTPSGPSQSTPIHCLPHTPPSPHTPHTPSIPHTPRSPHTPHTPRSPRAGPHSQERANVAKAQRKKSKRGIDVSTFFTTQSTRRHCIFCQQLHSSDPEHDVTNFAPKTSTSVLRSHLVEHHLAPWVDACDKLKITITAKGAQGAVLRYREQKNQSTPGLSSPPTQAPQEFSHKAFVNTIIEWIVADDQSLNVIESPQLRAIFQLLRHELKDSDIPSRTTICNRISDILQDHIDVLKKDMQQSASISIPL</sequence>
<comment type="caution">
    <text evidence="2">The sequence shown here is derived from an EMBL/GenBank/DDBJ whole genome shotgun (WGS) entry which is preliminary data.</text>
</comment>
<organism evidence="2 3">
    <name type="scientific">Cerrena zonata</name>
    <dbReference type="NCBI Taxonomy" id="2478898"/>
    <lineage>
        <taxon>Eukaryota</taxon>
        <taxon>Fungi</taxon>
        <taxon>Dikarya</taxon>
        <taxon>Basidiomycota</taxon>
        <taxon>Agaricomycotina</taxon>
        <taxon>Agaricomycetes</taxon>
        <taxon>Polyporales</taxon>
        <taxon>Cerrenaceae</taxon>
        <taxon>Cerrena</taxon>
    </lineage>
</organism>
<evidence type="ECO:0000256" key="1">
    <source>
        <dbReference type="SAM" id="MobiDB-lite"/>
    </source>
</evidence>
<evidence type="ECO:0000313" key="3">
    <source>
        <dbReference type="Proteomes" id="UP001385951"/>
    </source>
</evidence>
<reference evidence="2 3" key="1">
    <citation type="submission" date="2022-09" db="EMBL/GenBank/DDBJ databases">
        <authorList>
            <person name="Palmer J.M."/>
        </authorList>
    </citation>
    <scope>NUCLEOTIDE SEQUENCE [LARGE SCALE GENOMIC DNA]</scope>
    <source>
        <strain evidence="2 3">DSM 7382</strain>
    </source>
</reference>
<keyword evidence="3" id="KW-1185">Reference proteome</keyword>
<dbReference type="EMBL" id="JASBNA010000057">
    <property type="protein sequence ID" value="KAK7679641.1"/>
    <property type="molecule type" value="Genomic_DNA"/>
</dbReference>
<evidence type="ECO:0000313" key="2">
    <source>
        <dbReference type="EMBL" id="KAK7679641.1"/>
    </source>
</evidence>
<proteinExistence type="predicted"/>
<dbReference type="AlphaFoldDB" id="A0AAW0FGC7"/>
<feature type="region of interest" description="Disordered" evidence="1">
    <location>
        <begin position="1"/>
        <end position="133"/>
    </location>
</feature>
<protein>
    <recommendedName>
        <fullName evidence="4">BED-type domain-containing protein</fullName>
    </recommendedName>
</protein>
<dbReference type="Proteomes" id="UP001385951">
    <property type="component" value="Unassembled WGS sequence"/>
</dbReference>
<name>A0AAW0FGC7_9APHY</name>
<gene>
    <name evidence="2" type="ORF">QCA50_017353</name>
</gene>
<evidence type="ECO:0008006" key="4">
    <source>
        <dbReference type="Google" id="ProtNLM"/>
    </source>
</evidence>